<accession>A0A5B7HRZ8</accession>
<dbReference type="SUPFAM" id="SSF53098">
    <property type="entry name" value="Ribonuclease H-like"/>
    <property type="match status" value="1"/>
</dbReference>
<dbReference type="InterPro" id="IPR036397">
    <property type="entry name" value="RNaseH_sf"/>
</dbReference>
<dbReference type="InterPro" id="IPR012337">
    <property type="entry name" value="RNaseH-like_sf"/>
</dbReference>
<dbReference type="OrthoDB" id="6369662at2759"/>
<dbReference type="InterPro" id="IPR050951">
    <property type="entry name" value="Retrovirus_Pol_polyprotein"/>
</dbReference>
<comment type="caution">
    <text evidence="1">The sequence shown here is derived from an EMBL/GenBank/DDBJ whole genome shotgun (WGS) entry which is preliminary data.</text>
</comment>
<dbReference type="GO" id="GO:0071897">
    <property type="term" value="P:DNA biosynthetic process"/>
    <property type="evidence" value="ECO:0007669"/>
    <property type="project" value="UniProtKB-ARBA"/>
</dbReference>
<proteinExistence type="predicted"/>
<dbReference type="SUPFAM" id="SSF56672">
    <property type="entry name" value="DNA/RNA polymerases"/>
    <property type="match status" value="1"/>
</dbReference>
<dbReference type="InterPro" id="IPR043502">
    <property type="entry name" value="DNA/RNA_pol_sf"/>
</dbReference>
<dbReference type="Proteomes" id="UP000324222">
    <property type="component" value="Unassembled WGS sequence"/>
</dbReference>
<gene>
    <name evidence="1" type="ORF">E2C01_066898</name>
</gene>
<dbReference type="EMBL" id="VSRR010035008">
    <property type="protein sequence ID" value="MPC72586.1"/>
    <property type="molecule type" value="Genomic_DNA"/>
</dbReference>
<dbReference type="PANTHER" id="PTHR37984:SF5">
    <property type="entry name" value="PROTEIN NYNRIN-LIKE"/>
    <property type="match status" value="1"/>
</dbReference>
<organism evidence="1 2">
    <name type="scientific">Portunus trituberculatus</name>
    <name type="common">Swimming crab</name>
    <name type="synonym">Neptunus trituberculatus</name>
    <dbReference type="NCBI Taxonomy" id="210409"/>
    <lineage>
        <taxon>Eukaryota</taxon>
        <taxon>Metazoa</taxon>
        <taxon>Ecdysozoa</taxon>
        <taxon>Arthropoda</taxon>
        <taxon>Crustacea</taxon>
        <taxon>Multicrustacea</taxon>
        <taxon>Malacostraca</taxon>
        <taxon>Eumalacostraca</taxon>
        <taxon>Eucarida</taxon>
        <taxon>Decapoda</taxon>
        <taxon>Pleocyemata</taxon>
        <taxon>Brachyura</taxon>
        <taxon>Eubrachyura</taxon>
        <taxon>Portunoidea</taxon>
        <taxon>Portunidae</taxon>
        <taxon>Portuninae</taxon>
        <taxon>Portunus</taxon>
    </lineage>
</organism>
<keyword evidence="2" id="KW-1185">Reference proteome</keyword>
<name>A0A5B7HRZ8_PORTR</name>
<dbReference type="AlphaFoldDB" id="A0A5B7HRZ8"/>
<evidence type="ECO:0008006" key="3">
    <source>
        <dbReference type="Google" id="ProtNLM"/>
    </source>
</evidence>
<dbReference type="GO" id="GO:0042575">
    <property type="term" value="C:DNA polymerase complex"/>
    <property type="evidence" value="ECO:0007669"/>
    <property type="project" value="UniProtKB-ARBA"/>
</dbReference>
<protein>
    <recommendedName>
        <fullName evidence="3">Integrase catalytic domain-containing protein</fullName>
    </recommendedName>
</protein>
<evidence type="ECO:0000313" key="1">
    <source>
        <dbReference type="EMBL" id="MPC72586.1"/>
    </source>
</evidence>
<dbReference type="GO" id="GO:0003676">
    <property type="term" value="F:nucleic acid binding"/>
    <property type="evidence" value="ECO:0007669"/>
    <property type="project" value="InterPro"/>
</dbReference>
<dbReference type="PANTHER" id="PTHR37984">
    <property type="entry name" value="PROTEIN CBG26694"/>
    <property type="match status" value="1"/>
</dbReference>
<reference evidence="1 2" key="1">
    <citation type="submission" date="2019-05" db="EMBL/GenBank/DDBJ databases">
        <title>Another draft genome of Portunus trituberculatus and its Hox gene families provides insights of decapod evolution.</title>
        <authorList>
            <person name="Jeong J.-H."/>
            <person name="Song I."/>
            <person name="Kim S."/>
            <person name="Choi T."/>
            <person name="Kim D."/>
            <person name="Ryu S."/>
            <person name="Kim W."/>
        </authorList>
    </citation>
    <scope>NUCLEOTIDE SEQUENCE [LARGE SCALE GENOMIC DNA]</scope>
    <source>
        <tissue evidence="1">Muscle</tissue>
    </source>
</reference>
<sequence length="362" mass="40963">MESGITLRPDKFRFCRRSVNFAGYLLGWEGYQLSHDLISIITDLKMPDKPTLTDVRSWLGLVNQVAPFLAVATVMEPFRAFLKKPNGKVVYWDKQLEALVASAKDTIGLLRDYTSMMSHAQQQSSLTTAARVSPSSFYSSTVTATADDEVGRVVDLRQVEEEAERDEEYRLVRECVANKGWAERKDQEPLSLGQYFRMLHNLSCQGGMVLYILDEKHSQLVVPAALRRAVLVNLHPLLPTPSPQYTFQQVVTDLCQLDGNNYITLADRLTGWLEIEHLPGDTTCAWLIKVFRRWFRRFGIPEELSCDGSGRATTRNRRHLHPFRYEPAYVSDDGVRVFATLEPSLPNAREAPAPQTGTLSPV</sequence>
<dbReference type="Gene3D" id="3.30.420.10">
    <property type="entry name" value="Ribonuclease H-like superfamily/Ribonuclease H"/>
    <property type="match status" value="1"/>
</dbReference>
<evidence type="ECO:0000313" key="2">
    <source>
        <dbReference type="Proteomes" id="UP000324222"/>
    </source>
</evidence>